<feature type="region of interest" description="Disordered" evidence="1">
    <location>
        <begin position="114"/>
        <end position="140"/>
    </location>
</feature>
<proteinExistence type="predicted"/>
<sequence length="140" mass="15377">MSKPYSMDLRERVVRAVTADGMSCHAAASRFGVAPSSAIKWVRRFRDTGSAAPSRMGGRRSSILSGATRDWLLERMTRDFTLRGLVAELAGRGVKVDYVQVWRFAHAEGLSFKKKRAARRTAPSRDRPASGAVEEIPGPA</sequence>
<evidence type="ECO:0000313" key="2">
    <source>
        <dbReference type="EMBL" id="GAA3717890.1"/>
    </source>
</evidence>
<dbReference type="Gene3D" id="1.10.10.10">
    <property type="entry name" value="Winged helix-like DNA-binding domain superfamily/Winged helix DNA-binding domain"/>
    <property type="match status" value="1"/>
</dbReference>
<accession>A0ABP7EH22</accession>
<evidence type="ECO:0000313" key="3">
    <source>
        <dbReference type="Proteomes" id="UP001500523"/>
    </source>
</evidence>
<dbReference type="EMBL" id="BAABBF010000006">
    <property type="protein sequence ID" value="GAA3717890.1"/>
    <property type="molecule type" value="Genomic_DNA"/>
</dbReference>
<gene>
    <name evidence="2" type="ORF">GCM10022268_27910</name>
</gene>
<keyword evidence="3" id="KW-1185">Reference proteome</keyword>
<reference evidence="3" key="1">
    <citation type="journal article" date="2019" name="Int. J. Syst. Evol. Microbiol.">
        <title>The Global Catalogue of Microorganisms (GCM) 10K type strain sequencing project: providing services to taxonomists for standard genome sequencing and annotation.</title>
        <authorList>
            <consortium name="The Broad Institute Genomics Platform"/>
            <consortium name="The Broad Institute Genome Sequencing Center for Infectious Disease"/>
            <person name="Wu L."/>
            <person name="Ma J."/>
        </authorList>
    </citation>
    <scope>NUCLEOTIDE SEQUENCE [LARGE SCALE GENOMIC DNA]</scope>
    <source>
        <strain evidence="3">JCM 17498</strain>
    </source>
</reference>
<name>A0ABP7EH22_9SPHN</name>
<dbReference type="SUPFAM" id="SSF46689">
    <property type="entry name" value="Homeodomain-like"/>
    <property type="match status" value="1"/>
</dbReference>
<evidence type="ECO:0008006" key="4">
    <source>
        <dbReference type="Google" id="ProtNLM"/>
    </source>
</evidence>
<dbReference type="InterPro" id="IPR036388">
    <property type="entry name" value="WH-like_DNA-bd_sf"/>
</dbReference>
<comment type="caution">
    <text evidence="2">The sequence shown here is derived from an EMBL/GenBank/DDBJ whole genome shotgun (WGS) entry which is preliminary data.</text>
</comment>
<protein>
    <recommendedName>
        <fullName evidence="4">Transposase</fullName>
    </recommendedName>
</protein>
<dbReference type="InterPro" id="IPR009057">
    <property type="entry name" value="Homeodomain-like_sf"/>
</dbReference>
<organism evidence="2 3">
    <name type="scientific">Sphingomonas cynarae</name>
    <dbReference type="NCBI Taxonomy" id="930197"/>
    <lineage>
        <taxon>Bacteria</taxon>
        <taxon>Pseudomonadati</taxon>
        <taxon>Pseudomonadota</taxon>
        <taxon>Alphaproteobacteria</taxon>
        <taxon>Sphingomonadales</taxon>
        <taxon>Sphingomonadaceae</taxon>
        <taxon>Sphingomonas</taxon>
    </lineage>
</organism>
<evidence type="ECO:0000256" key="1">
    <source>
        <dbReference type="SAM" id="MobiDB-lite"/>
    </source>
</evidence>
<dbReference type="Pfam" id="PF13384">
    <property type="entry name" value="HTH_23"/>
    <property type="match status" value="1"/>
</dbReference>
<dbReference type="Proteomes" id="UP001500523">
    <property type="component" value="Unassembled WGS sequence"/>
</dbReference>